<organism evidence="2 3">
    <name type="scientific">Streptomyces litchfieldiae</name>
    <dbReference type="NCBI Taxonomy" id="3075543"/>
    <lineage>
        <taxon>Bacteria</taxon>
        <taxon>Bacillati</taxon>
        <taxon>Actinomycetota</taxon>
        <taxon>Actinomycetes</taxon>
        <taxon>Kitasatosporales</taxon>
        <taxon>Streptomycetaceae</taxon>
        <taxon>Streptomyces</taxon>
    </lineage>
</organism>
<comment type="caution">
    <text evidence="2">The sequence shown here is derived from an EMBL/GenBank/DDBJ whole genome shotgun (WGS) entry which is preliminary data.</text>
</comment>
<evidence type="ECO:0000256" key="1">
    <source>
        <dbReference type="SAM" id="MobiDB-lite"/>
    </source>
</evidence>
<dbReference type="EMBL" id="JAVREL010000030">
    <property type="protein sequence ID" value="MDT0347325.1"/>
    <property type="molecule type" value="Genomic_DNA"/>
</dbReference>
<reference evidence="3" key="1">
    <citation type="submission" date="2023-07" db="EMBL/GenBank/DDBJ databases">
        <title>30 novel species of actinomycetes from the DSMZ collection.</title>
        <authorList>
            <person name="Nouioui I."/>
        </authorList>
    </citation>
    <scope>NUCLEOTIDE SEQUENCE [LARGE SCALE GENOMIC DNA]</scope>
    <source>
        <strain evidence="3">DSM 44938</strain>
    </source>
</reference>
<gene>
    <name evidence="2" type="ORF">RM590_32830</name>
</gene>
<evidence type="ECO:0000313" key="3">
    <source>
        <dbReference type="Proteomes" id="UP001183246"/>
    </source>
</evidence>
<dbReference type="Proteomes" id="UP001183246">
    <property type="component" value="Unassembled WGS sequence"/>
</dbReference>
<evidence type="ECO:0000313" key="2">
    <source>
        <dbReference type="EMBL" id="MDT0347325.1"/>
    </source>
</evidence>
<sequence length="96" mass="10633">MQDAMQGFAVDEVNIVDDDQQRLPGSRIQQLGGDRPGQSIGIHSIRRNRPGQLPQHTQRNIIFLGGSKSVEDPDTGGRRFSRKSNGQLGLACRHRT</sequence>
<feature type="region of interest" description="Disordered" evidence="1">
    <location>
        <begin position="18"/>
        <end position="42"/>
    </location>
</feature>
<keyword evidence="3" id="KW-1185">Reference proteome</keyword>
<protein>
    <submittedName>
        <fullName evidence="2">Uncharacterized protein</fullName>
    </submittedName>
</protein>
<feature type="region of interest" description="Disordered" evidence="1">
    <location>
        <begin position="66"/>
        <end position="96"/>
    </location>
</feature>
<accession>A0ABU2N0C2</accession>
<name>A0ABU2N0C2_9ACTN</name>
<proteinExistence type="predicted"/>